<feature type="transmembrane region" description="Helical" evidence="1">
    <location>
        <begin position="133"/>
        <end position="161"/>
    </location>
</feature>
<feature type="transmembrane region" description="Helical" evidence="1">
    <location>
        <begin position="7"/>
        <end position="25"/>
    </location>
</feature>
<keyword evidence="4" id="KW-1185">Reference proteome</keyword>
<sequence>MKVRKSVLTTNLFFGFIFIICSIFSRIKFFSYIALLFFTVYFVFYLVLKNKEFALKYLAFLFISGTAVLGTSIIELIDGIFLVELRTYSSFVGSLPLLILGYWFFWFIIELFDFNLNSTINYNKIDELSKYKIFFAIMNLIILVMFLLLFSKVAAYPAFLLGVDRFIYASEFLQLGILEKVATNAPLLAVFPILTIIYNNNFHRILGIVSLSIYVLYFIWIGNKFGPFFTLICVFLLVYYKKIMNNGEIFLKRIFAVSITIFTLVLLYTIMFSTSISSYNGISYIEQRASQQGQLWWKTYDIVDSTHPEEFINEVKALNNGKESISDNIGSDYGIYKIMYLCAPKKLVDAKLASGSRYSEAGFATMYYYFGKFGVLVFSCLIGCLIAITISAFLKYLALGDYIKALIFLRFFLLERTAITMFTFNDFFGIVSILSYMYLLIMINKKIKIYKKNGLTFSIVNYK</sequence>
<feature type="transmembrane region" description="Helical" evidence="1">
    <location>
        <begin position="366"/>
        <end position="389"/>
    </location>
</feature>
<keyword evidence="1" id="KW-0472">Membrane</keyword>
<evidence type="ECO:0000313" key="4">
    <source>
        <dbReference type="Proteomes" id="UP000326476"/>
    </source>
</evidence>
<feature type="transmembrane region" description="Helical" evidence="1">
    <location>
        <begin position="88"/>
        <end position="112"/>
    </location>
</feature>
<comment type="caution">
    <text evidence="3">The sequence shown here is derived from an EMBL/GenBank/DDBJ whole genome shotgun (WGS) entry which is preliminary data.</text>
</comment>
<name>A0A5N1BC68_9LACT</name>
<feature type="domain" description="DUF6418" evidence="2">
    <location>
        <begin position="331"/>
        <end position="430"/>
    </location>
</feature>
<feature type="transmembrane region" description="Helical" evidence="1">
    <location>
        <begin position="60"/>
        <end position="82"/>
    </location>
</feature>
<dbReference type="RefSeq" id="WP_070559906.1">
    <property type="nucleotide sequence ID" value="NZ_CP142608.1"/>
</dbReference>
<feature type="transmembrane region" description="Helical" evidence="1">
    <location>
        <begin position="419"/>
        <end position="443"/>
    </location>
</feature>
<evidence type="ECO:0000259" key="2">
    <source>
        <dbReference type="Pfam" id="PF19982"/>
    </source>
</evidence>
<reference evidence="4" key="1">
    <citation type="submission" date="2019-09" db="EMBL/GenBank/DDBJ databases">
        <title>Draft genome sequence assemblies of isolates from the urinary tract.</title>
        <authorList>
            <person name="Mores C.R."/>
            <person name="Putonti C."/>
            <person name="Wolfe A.J."/>
        </authorList>
    </citation>
    <scope>NUCLEOTIDE SEQUENCE [LARGE SCALE GENOMIC DNA]</scope>
    <source>
        <strain evidence="4">UMB8614</strain>
    </source>
</reference>
<dbReference type="AlphaFoldDB" id="A0A5N1BC68"/>
<feature type="transmembrane region" description="Helical" evidence="1">
    <location>
        <begin position="227"/>
        <end position="243"/>
    </location>
</feature>
<dbReference type="Pfam" id="PF19982">
    <property type="entry name" value="DUF6418"/>
    <property type="match status" value="1"/>
</dbReference>
<feature type="transmembrane region" description="Helical" evidence="1">
    <location>
        <begin position="31"/>
        <end position="48"/>
    </location>
</feature>
<keyword evidence="1" id="KW-1133">Transmembrane helix</keyword>
<feature type="transmembrane region" description="Helical" evidence="1">
    <location>
        <begin position="181"/>
        <end position="198"/>
    </location>
</feature>
<feature type="transmembrane region" description="Helical" evidence="1">
    <location>
        <begin position="255"/>
        <end position="276"/>
    </location>
</feature>
<accession>A0A5N1BC68</accession>
<dbReference type="InterPro" id="IPR046303">
    <property type="entry name" value="DUF6418"/>
</dbReference>
<proteinExistence type="predicted"/>
<evidence type="ECO:0000313" key="3">
    <source>
        <dbReference type="EMBL" id="KAA9237555.1"/>
    </source>
</evidence>
<evidence type="ECO:0000256" key="1">
    <source>
        <dbReference type="SAM" id="Phobius"/>
    </source>
</evidence>
<protein>
    <submittedName>
        <fullName evidence="3">Oligosaccharide repeat unit polymerase</fullName>
    </submittedName>
</protein>
<organism evidence="3 4">
    <name type="scientific">Aerococcus tenax</name>
    <dbReference type="NCBI Taxonomy" id="3078812"/>
    <lineage>
        <taxon>Bacteria</taxon>
        <taxon>Bacillati</taxon>
        <taxon>Bacillota</taxon>
        <taxon>Bacilli</taxon>
        <taxon>Lactobacillales</taxon>
        <taxon>Aerococcaceae</taxon>
        <taxon>Aerococcus</taxon>
    </lineage>
</organism>
<dbReference type="EMBL" id="VYVN01000044">
    <property type="protein sequence ID" value="KAA9237555.1"/>
    <property type="molecule type" value="Genomic_DNA"/>
</dbReference>
<keyword evidence="1" id="KW-0812">Transmembrane</keyword>
<gene>
    <name evidence="3" type="ORF">F6I34_09530</name>
</gene>
<dbReference type="Proteomes" id="UP000326476">
    <property type="component" value="Unassembled WGS sequence"/>
</dbReference>